<dbReference type="OrthoDB" id="5966500at2759"/>
<dbReference type="RefSeq" id="XP_013760250.1">
    <property type="nucleotide sequence ID" value="XM_013904796.1"/>
</dbReference>
<dbReference type="GO" id="GO:0007165">
    <property type="term" value="P:signal transduction"/>
    <property type="evidence" value="ECO:0007669"/>
    <property type="project" value="TreeGrafter"/>
</dbReference>
<dbReference type="Pfam" id="PF00069">
    <property type="entry name" value="Pkinase"/>
    <property type="match status" value="1"/>
</dbReference>
<proteinExistence type="predicted"/>
<dbReference type="eggNOG" id="KOG0578">
    <property type="taxonomic scope" value="Eukaryota"/>
</dbReference>
<dbReference type="AlphaFoldDB" id="A0A0L0D4F0"/>
<dbReference type="PROSITE" id="PS50011">
    <property type="entry name" value="PROTEIN_KINASE_DOM"/>
    <property type="match status" value="1"/>
</dbReference>
<accession>A0A0L0D4F0</accession>
<name>A0A0L0D4F0_THETB</name>
<organism evidence="2 3">
    <name type="scientific">Thecamonas trahens ATCC 50062</name>
    <dbReference type="NCBI Taxonomy" id="461836"/>
    <lineage>
        <taxon>Eukaryota</taxon>
        <taxon>Apusozoa</taxon>
        <taxon>Apusomonadida</taxon>
        <taxon>Apusomonadidae</taxon>
        <taxon>Thecamonas</taxon>
    </lineage>
</organism>
<keyword evidence="2" id="KW-0418">Kinase</keyword>
<evidence type="ECO:0000259" key="1">
    <source>
        <dbReference type="PROSITE" id="PS50011"/>
    </source>
</evidence>
<dbReference type="PANTHER" id="PTHR23257">
    <property type="entry name" value="SERINE-THREONINE PROTEIN KINASE"/>
    <property type="match status" value="1"/>
</dbReference>
<dbReference type="InterPro" id="IPR050167">
    <property type="entry name" value="Ser_Thr_protein_kinase"/>
</dbReference>
<sequence>MDDRSVQGAFLREAEMMARMLVVPALLFSTSFSRSLDLLDAKISDSLPKPVVCSLTAELVMMSRQLPATATWHLLADQLVPNSQVHFNSVLFEGFNGTLVPPPTTVMGWSGDDRAHARAYRVFVAQVRPLVAVTYKLRVALRGRAALLHSVSHENLLPFVGAVTLGPQVSLVYARWGIFAPLDRVINNVVLSSSPDRMLTNMLRGMVLGLAALHGAGVIHGMLSPDHVLVSPTGTIKLMMYGMEAILAHTAPRLVATKDICLAPEVVMGERAKPAADIYAFGVLAIWLLNGRQPFANHSLHEFIAEVTGPAIDSPPELVLGGDANLIPSLASALSMATCRAPSMRPTAPTLATVLTSVDSLYQESH</sequence>
<dbReference type="InterPro" id="IPR011009">
    <property type="entry name" value="Kinase-like_dom_sf"/>
</dbReference>
<keyword evidence="3" id="KW-1185">Reference proteome</keyword>
<protein>
    <submittedName>
        <fullName evidence="2">Serine/threonine protein kinase</fullName>
    </submittedName>
</protein>
<evidence type="ECO:0000313" key="3">
    <source>
        <dbReference type="Proteomes" id="UP000054408"/>
    </source>
</evidence>
<dbReference type="STRING" id="461836.A0A0L0D4F0"/>
<dbReference type="Proteomes" id="UP000054408">
    <property type="component" value="Unassembled WGS sequence"/>
</dbReference>
<reference evidence="2 3" key="1">
    <citation type="submission" date="2010-05" db="EMBL/GenBank/DDBJ databases">
        <title>The Genome Sequence of Thecamonas trahens ATCC 50062.</title>
        <authorList>
            <consortium name="The Broad Institute Genome Sequencing Platform"/>
            <person name="Russ C."/>
            <person name="Cuomo C."/>
            <person name="Shea T."/>
            <person name="Young S.K."/>
            <person name="Zeng Q."/>
            <person name="Koehrsen M."/>
            <person name="Haas B."/>
            <person name="Borodovsky M."/>
            <person name="Guigo R."/>
            <person name="Alvarado L."/>
            <person name="Berlin A."/>
            <person name="Bochicchio J."/>
            <person name="Borenstein D."/>
            <person name="Chapman S."/>
            <person name="Chen Z."/>
            <person name="Freedman E."/>
            <person name="Gellesch M."/>
            <person name="Goldberg J."/>
            <person name="Griggs A."/>
            <person name="Gujja S."/>
            <person name="Heilman E."/>
            <person name="Heiman D."/>
            <person name="Hepburn T."/>
            <person name="Howarth C."/>
            <person name="Jen D."/>
            <person name="Larson L."/>
            <person name="Mehta T."/>
            <person name="Park D."/>
            <person name="Pearson M."/>
            <person name="Roberts A."/>
            <person name="Saif S."/>
            <person name="Shenoy N."/>
            <person name="Sisk P."/>
            <person name="Stolte C."/>
            <person name="Sykes S."/>
            <person name="Thomson T."/>
            <person name="Walk T."/>
            <person name="White J."/>
            <person name="Yandava C."/>
            <person name="Burger G."/>
            <person name="Gray M.W."/>
            <person name="Holland P.W.H."/>
            <person name="King N."/>
            <person name="Lang F.B.F."/>
            <person name="Roger A.J."/>
            <person name="Ruiz-Trillo I."/>
            <person name="Lander E."/>
            <person name="Nusbaum C."/>
        </authorList>
    </citation>
    <scope>NUCLEOTIDE SEQUENCE [LARGE SCALE GENOMIC DNA]</scope>
    <source>
        <strain evidence="2 3">ATCC 50062</strain>
    </source>
</reference>
<dbReference type="EMBL" id="GL349444">
    <property type="protein sequence ID" value="KNC46981.1"/>
    <property type="molecule type" value="Genomic_DNA"/>
</dbReference>
<dbReference type="GeneID" id="25563020"/>
<keyword evidence="2" id="KW-0723">Serine/threonine-protein kinase</keyword>
<dbReference type="Gene3D" id="1.10.510.10">
    <property type="entry name" value="Transferase(Phosphotransferase) domain 1"/>
    <property type="match status" value="1"/>
</dbReference>
<dbReference type="SUPFAM" id="SSF56112">
    <property type="entry name" value="Protein kinase-like (PK-like)"/>
    <property type="match status" value="1"/>
</dbReference>
<dbReference type="GO" id="GO:0005524">
    <property type="term" value="F:ATP binding"/>
    <property type="evidence" value="ECO:0007669"/>
    <property type="project" value="InterPro"/>
</dbReference>
<feature type="domain" description="Protein kinase" evidence="1">
    <location>
        <begin position="85"/>
        <end position="366"/>
    </location>
</feature>
<dbReference type="GO" id="GO:0004674">
    <property type="term" value="F:protein serine/threonine kinase activity"/>
    <property type="evidence" value="ECO:0007669"/>
    <property type="project" value="UniProtKB-KW"/>
</dbReference>
<dbReference type="GO" id="GO:0005737">
    <property type="term" value="C:cytoplasm"/>
    <property type="evidence" value="ECO:0007669"/>
    <property type="project" value="TreeGrafter"/>
</dbReference>
<evidence type="ECO:0000313" key="2">
    <source>
        <dbReference type="EMBL" id="KNC46981.1"/>
    </source>
</evidence>
<keyword evidence="2" id="KW-0808">Transferase</keyword>
<dbReference type="InterPro" id="IPR000719">
    <property type="entry name" value="Prot_kinase_dom"/>
</dbReference>
<gene>
    <name evidence="2" type="ORF">AMSG_03413</name>
</gene>